<dbReference type="PANTHER" id="PTHR34136:SF1">
    <property type="entry name" value="UDP-N-ACETYL-D-MANNOSAMINURONIC ACID TRANSFERASE"/>
    <property type="match status" value="1"/>
</dbReference>
<reference evidence="4" key="1">
    <citation type="journal article" date="2019" name="Int. J. Syst. Evol. Microbiol.">
        <title>The Global Catalogue of Microorganisms (GCM) 10K type strain sequencing project: providing services to taxonomists for standard genome sequencing and annotation.</title>
        <authorList>
            <consortium name="The Broad Institute Genomics Platform"/>
            <consortium name="The Broad Institute Genome Sequencing Center for Infectious Disease"/>
            <person name="Wu L."/>
            <person name="Ma J."/>
        </authorList>
    </citation>
    <scope>NUCLEOTIDE SEQUENCE [LARGE SCALE GENOMIC DNA]</scope>
    <source>
        <strain evidence="4">JCM 9933</strain>
    </source>
</reference>
<comment type="caution">
    <text evidence="3">The sequence shown here is derived from an EMBL/GenBank/DDBJ whole genome shotgun (WGS) entry which is preliminary data.</text>
</comment>
<evidence type="ECO:0000313" key="3">
    <source>
        <dbReference type="EMBL" id="GAA0598837.1"/>
    </source>
</evidence>
<keyword evidence="1" id="KW-0328">Glycosyltransferase</keyword>
<sequence>MTGALDPEHRRRLNTLDLIVPDGQPVRWALNLLFGAGLRDRVYGPNLTLMVCAMAESEGFAVAFYGNRQEVLDELRANLLRQFPRLRIAAMIPSRFGRVEPAEQAAIAAQLTASGAEIVFVGLGCPRQEVWLYEHRHLLAMPLLAVGAALDFHAKRLPQAPNWMQRNGLEWLFRLSSEPRRLWRRYLILNPLFVSMLLLQASGLRRVAESGGRKDVRYEGFA</sequence>
<dbReference type="NCBIfam" id="TIGR00696">
    <property type="entry name" value="wecG_tagA_cpsF"/>
    <property type="match status" value="1"/>
</dbReference>
<evidence type="ECO:0000256" key="1">
    <source>
        <dbReference type="ARBA" id="ARBA00022676"/>
    </source>
</evidence>
<dbReference type="CDD" id="cd06533">
    <property type="entry name" value="Glyco_transf_WecG_TagA"/>
    <property type="match status" value="1"/>
</dbReference>
<accession>A0ABP3QYU2</accession>
<organism evidence="3 4">
    <name type="scientific">Craurococcus roseus</name>
    <dbReference type="NCBI Taxonomy" id="77585"/>
    <lineage>
        <taxon>Bacteria</taxon>
        <taxon>Pseudomonadati</taxon>
        <taxon>Pseudomonadota</taxon>
        <taxon>Alphaproteobacteria</taxon>
        <taxon>Acetobacterales</taxon>
        <taxon>Acetobacteraceae</taxon>
        <taxon>Craurococcus</taxon>
    </lineage>
</organism>
<dbReference type="Proteomes" id="UP001501588">
    <property type="component" value="Unassembled WGS sequence"/>
</dbReference>
<dbReference type="InterPro" id="IPR004629">
    <property type="entry name" value="WecG_TagA_CpsF"/>
</dbReference>
<dbReference type="EMBL" id="BAAAFZ010000068">
    <property type="protein sequence ID" value="GAA0598837.1"/>
    <property type="molecule type" value="Genomic_DNA"/>
</dbReference>
<gene>
    <name evidence="3" type="ORF">GCM10009416_41250</name>
</gene>
<keyword evidence="4" id="KW-1185">Reference proteome</keyword>
<name>A0ABP3QYU2_9PROT</name>
<evidence type="ECO:0000313" key="4">
    <source>
        <dbReference type="Proteomes" id="UP001501588"/>
    </source>
</evidence>
<dbReference type="PANTHER" id="PTHR34136">
    <property type="match status" value="1"/>
</dbReference>
<protein>
    <submittedName>
        <fullName evidence="3">WecB/TagA/CpsF family glycosyltransferase</fullName>
    </submittedName>
</protein>
<keyword evidence="2" id="KW-0808">Transferase</keyword>
<evidence type="ECO:0000256" key="2">
    <source>
        <dbReference type="ARBA" id="ARBA00022679"/>
    </source>
</evidence>
<dbReference type="Pfam" id="PF03808">
    <property type="entry name" value="Glyco_tran_WecG"/>
    <property type="match status" value="1"/>
</dbReference>
<proteinExistence type="predicted"/>